<dbReference type="InterPro" id="IPR038731">
    <property type="entry name" value="RgtA/B/C-like"/>
</dbReference>
<keyword evidence="10" id="KW-0460">Magnesium</keyword>
<evidence type="ECO:0000256" key="5">
    <source>
        <dbReference type="ARBA" id="ARBA00010810"/>
    </source>
</evidence>
<evidence type="ECO:0000256" key="10">
    <source>
        <dbReference type="ARBA" id="ARBA00022842"/>
    </source>
</evidence>
<dbReference type="PANTHER" id="PTHR13872:SF1">
    <property type="entry name" value="DOLICHYL-DIPHOSPHOOLIGOSACCHARIDE--PROTEIN GLYCOSYLTRANSFERASE SUBUNIT STT3B"/>
    <property type="match status" value="1"/>
</dbReference>
<evidence type="ECO:0000256" key="7">
    <source>
        <dbReference type="ARBA" id="ARBA00022679"/>
    </source>
</evidence>
<feature type="transmembrane region" description="Helical" evidence="14">
    <location>
        <begin position="314"/>
        <end position="334"/>
    </location>
</feature>
<keyword evidence="9" id="KW-0479">Metal-binding</keyword>
<dbReference type="Pfam" id="PF18079">
    <property type="entry name" value="AglB_L1"/>
    <property type="match status" value="1"/>
</dbReference>
<evidence type="ECO:0000259" key="16">
    <source>
        <dbReference type="Pfam" id="PF18079"/>
    </source>
</evidence>
<feature type="transmembrane region" description="Helical" evidence="14">
    <location>
        <begin position="183"/>
        <end position="200"/>
    </location>
</feature>
<keyword evidence="11 14" id="KW-1133">Transmembrane helix</keyword>
<feature type="transmembrane region" description="Helical" evidence="14">
    <location>
        <begin position="125"/>
        <end position="150"/>
    </location>
</feature>
<evidence type="ECO:0000256" key="12">
    <source>
        <dbReference type="ARBA" id="ARBA00023136"/>
    </source>
</evidence>
<comment type="caution">
    <text evidence="17">The sequence shown here is derived from an EMBL/GenBank/DDBJ whole genome shotgun (WGS) entry which is preliminary data.</text>
</comment>
<keyword evidence="12 14" id="KW-0472">Membrane</keyword>
<evidence type="ECO:0000256" key="1">
    <source>
        <dbReference type="ARBA" id="ARBA00001936"/>
    </source>
</evidence>
<feature type="transmembrane region" description="Helical" evidence="14">
    <location>
        <begin position="157"/>
        <end position="177"/>
    </location>
</feature>
<evidence type="ECO:0000256" key="4">
    <source>
        <dbReference type="ARBA" id="ARBA00004922"/>
    </source>
</evidence>
<feature type="transmembrane region" description="Helical" evidence="14">
    <location>
        <begin position="250"/>
        <end position="270"/>
    </location>
</feature>
<keyword evidence="13" id="KW-0464">Manganese</keyword>
<dbReference type="EMBL" id="JAQNDM010000002">
    <property type="protein sequence ID" value="MDC0709276.1"/>
    <property type="molecule type" value="Genomic_DNA"/>
</dbReference>
<comment type="cofactor">
    <cofactor evidence="2">
        <name>Mg(2+)</name>
        <dbReference type="ChEBI" id="CHEBI:18420"/>
    </cofactor>
</comment>
<keyword evidence="6 17" id="KW-0328">Glycosyltransferase</keyword>
<keyword evidence="18" id="KW-1185">Reference proteome</keyword>
<keyword evidence="7 17" id="KW-0808">Transferase</keyword>
<evidence type="ECO:0000256" key="13">
    <source>
        <dbReference type="ARBA" id="ARBA00023211"/>
    </source>
</evidence>
<evidence type="ECO:0000256" key="14">
    <source>
        <dbReference type="SAM" id="Phobius"/>
    </source>
</evidence>
<feature type="transmembrane region" description="Helical" evidence="14">
    <location>
        <begin position="391"/>
        <end position="411"/>
    </location>
</feature>
<evidence type="ECO:0000259" key="15">
    <source>
        <dbReference type="Pfam" id="PF13231"/>
    </source>
</evidence>
<evidence type="ECO:0000256" key="6">
    <source>
        <dbReference type="ARBA" id="ARBA00022676"/>
    </source>
</evidence>
<feature type="domain" description="Archaeal glycosylation protein B peripheral" evidence="16">
    <location>
        <begin position="655"/>
        <end position="743"/>
    </location>
</feature>
<dbReference type="InterPro" id="IPR003674">
    <property type="entry name" value="Oligo_trans_STT3"/>
</dbReference>
<keyword evidence="8 14" id="KW-0812">Transmembrane</keyword>
<feature type="transmembrane region" description="Helical" evidence="14">
    <location>
        <begin position="442"/>
        <end position="461"/>
    </location>
</feature>
<feature type="transmembrane region" description="Helical" evidence="14">
    <location>
        <begin position="341"/>
        <end position="362"/>
    </location>
</feature>
<feature type="domain" description="Glycosyltransferase RgtA/B/C/D-like" evidence="15">
    <location>
        <begin position="136"/>
        <end position="272"/>
    </location>
</feature>
<evidence type="ECO:0000256" key="8">
    <source>
        <dbReference type="ARBA" id="ARBA00022692"/>
    </source>
</evidence>
<dbReference type="GO" id="GO:0016757">
    <property type="term" value="F:glycosyltransferase activity"/>
    <property type="evidence" value="ECO:0007669"/>
    <property type="project" value="UniProtKB-KW"/>
</dbReference>
<dbReference type="Pfam" id="PF13231">
    <property type="entry name" value="PMT_2"/>
    <property type="match status" value="1"/>
</dbReference>
<dbReference type="Gene3D" id="3.40.50.12610">
    <property type="match status" value="1"/>
</dbReference>
<comment type="cofactor">
    <cofactor evidence="1">
        <name>Mn(2+)</name>
        <dbReference type="ChEBI" id="CHEBI:29035"/>
    </cofactor>
</comment>
<feature type="transmembrane region" description="Helical" evidence="14">
    <location>
        <begin position="468"/>
        <end position="487"/>
    </location>
</feature>
<proteinExistence type="inferred from homology"/>
<dbReference type="Proteomes" id="UP001221838">
    <property type="component" value="Unassembled WGS sequence"/>
</dbReference>
<evidence type="ECO:0000256" key="9">
    <source>
        <dbReference type="ARBA" id="ARBA00022723"/>
    </source>
</evidence>
<dbReference type="EC" id="2.4.-.-" evidence="17"/>
<dbReference type="InterPro" id="IPR041154">
    <property type="entry name" value="AglB_P1"/>
</dbReference>
<dbReference type="Gene3D" id="2.60.40.3390">
    <property type="match status" value="1"/>
</dbReference>
<evidence type="ECO:0000256" key="3">
    <source>
        <dbReference type="ARBA" id="ARBA00004127"/>
    </source>
</evidence>
<evidence type="ECO:0000256" key="11">
    <source>
        <dbReference type="ARBA" id="ARBA00022989"/>
    </source>
</evidence>
<protein>
    <submittedName>
        <fullName evidence="17">Glycosyltransferase family 39 protein</fullName>
        <ecNumber evidence="17">2.4.-.-</ecNumber>
    </submittedName>
</protein>
<feature type="transmembrane region" description="Helical" evidence="14">
    <location>
        <begin position="418"/>
        <end position="436"/>
    </location>
</feature>
<comment type="similarity">
    <text evidence="5">Belongs to the STT3 family.</text>
</comment>
<evidence type="ECO:0000256" key="2">
    <source>
        <dbReference type="ARBA" id="ARBA00001946"/>
    </source>
</evidence>
<organism evidence="17 18">
    <name type="scientific">Stigmatella ashevillensis</name>
    <dbReference type="NCBI Taxonomy" id="2995309"/>
    <lineage>
        <taxon>Bacteria</taxon>
        <taxon>Pseudomonadati</taxon>
        <taxon>Myxococcota</taxon>
        <taxon>Myxococcia</taxon>
        <taxon>Myxococcales</taxon>
        <taxon>Cystobacterineae</taxon>
        <taxon>Archangiaceae</taxon>
        <taxon>Stigmatella</taxon>
    </lineage>
</organism>
<name>A0ABT5DAH9_9BACT</name>
<feature type="transmembrane region" description="Helical" evidence="14">
    <location>
        <begin position="65"/>
        <end position="83"/>
    </location>
</feature>
<gene>
    <name evidence="17" type="ORF">POL68_12455</name>
</gene>
<comment type="pathway">
    <text evidence="4">Protein modification; protein glycosylation.</text>
</comment>
<dbReference type="RefSeq" id="WP_272137695.1">
    <property type="nucleotide sequence ID" value="NZ_JAQNDM010000002.1"/>
</dbReference>
<dbReference type="PANTHER" id="PTHR13872">
    <property type="entry name" value="DOLICHYL-DIPHOSPHOOLIGOSACCHARIDE--PROTEIN GLYCOSYLTRANSFERASE SUBUNIT"/>
    <property type="match status" value="1"/>
</dbReference>
<feature type="transmembrane region" description="Helical" evidence="14">
    <location>
        <begin position="282"/>
        <end position="302"/>
    </location>
</feature>
<accession>A0ABT5DAH9</accession>
<sequence length="749" mass="80116">MAFYYDPSPAPRATFHSRRRRLLPSPSRTSAKLRAFMIPRLWPASRPRPLEEGAASAPSQTFQGAFWLGWGALLTLAFLARVANWRHVFLEGGVELIPTDSYYYVRYALLQQHAFPFFHRFDPYISFPSGAFIIWPPLHTWLVALFLALGPADPERAAAWVGPALALVELGLLTLLARRWLGAGVALGALVLMALVPAAVTSGSLGNADHHVHELTLSALAALLLGRALLQGSPRLGVAAGVALGLGRMFTTTSFTLVPGMAAAIPLAALLTRSAPGAASRVGLAAGAGLALAQGLAVVWFGTPTSLAYYDISLFQPLFGLCLFWAGAGGAAFLERRPRWFLPLGIAALCALPLAAEVSRAFGHLTHQDPLLNIVSESIPLWRDWTFARQLLGPVCLLLPLGLVAASVLAWRERDVMTATLVAGTLPLIAASLLQARFTQPLLGSGALLTAVGLGGALHQATPRIRHVSYALLGLVGLSLLASLVPLRRAKAPTDEGLIRSTLTWMRAHTPPPSPAWDTRVPPAYGVVAYFNLGHLLALWAERPAVATPFSQVPEHIQANLAATEVLSAGEEEAAYARAQALSTRYVLLIPIEYFLGRLKVPPRQTVHDWLLEHAGMAQEHRPASSHFRLIHESEEPRPGKPLLPYARLFELVPGAELRGHCTPGTPVSAALALTTSRGTTLHYTPQTTADARGDFSLRVAYPTEGDPAATEVRAMAPYTVSCDGGGGMASVSEAAVRKGTAIALDRLP</sequence>
<evidence type="ECO:0000313" key="18">
    <source>
        <dbReference type="Proteomes" id="UP001221838"/>
    </source>
</evidence>
<evidence type="ECO:0000313" key="17">
    <source>
        <dbReference type="EMBL" id="MDC0709276.1"/>
    </source>
</evidence>
<comment type="subcellular location">
    <subcellularLocation>
        <location evidence="3">Endomembrane system</location>
        <topology evidence="3">Multi-pass membrane protein</topology>
    </subcellularLocation>
</comment>
<reference evidence="17 18" key="1">
    <citation type="submission" date="2022-11" db="EMBL/GenBank/DDBJ databases">
        <title>Minimal conservation of predation-associated metabolite biosynthetic gene clusters underscores biosynthetic potential of Myxococcota including descriptions for ten novel species: Archangium lansinium sp. nov., Myxococcus landrumus sp. nov., Nannocystis bai.</title>
        <authorList>
            <person name="Ahearne A."/>
            <person name="Stevens C."/>
            <person name="Dowd S."/>
        </authorList>
    </citation>
    <scope>NUCLEOTIDE SEQUENCE [LARGE SCALE GENOMIC DNA]</scope>
    <source>
        <strain evidence="17 18">NCWAL01</strain>
    </source>
</reference>